<organism evidence="2 3">
    <name type="scientific">Hypocrea virens (strain Gv29-8 / FGSC 10586)</name>
    <name type="common">Gliocladium virens</name>
    <name type="synonym">Trichoderma virens</name>
    <dbReference type="NCBI Taxonomy" id="413071"/>
    <lineage>
        <taxon>Eukaryota</taxon>
        <taxon>Fungi</taxon>
        <taxon>Dikarya</taxon>
        <taxon>Ascomycota</taxon>
        <taxon>Pezizomycotina</taxon>
        <taxon>Sordariomycetes</taxon>
        <taxon>Hypocreomycetidae</taxon>
        <taxon>Hypocreales</taxon>
        <taxon>Hypocreaceae</taxon>
        <taxon>Trichoderma</taxon>
    </lineage>
</organism>
<dbReference type="GO" id="GO:0044773">
    <property type="term" value="P:mitotic DNA damage checkpoint signaling"/>
    <property type="evidence" value="ECO:0007669"/>
    <property type="project" value="TreeGrafter"/>
</dbReference>
<dbReference type="GO" id="GO:0005524">
    <property type="term" value="F:ATP binding"/>
    <property type="evidence" value="ECO:0007669"/>
    <property type="project" value="InterPro"/>
</dbReference>
<dbReference type="RefSeq" id="XP_013958357.1">
    <property type="nucleotide sequence ID" value="XM_014102882.1"/>
</dbReference>
<evidence type="ECO:0000259" key="1">
    <source>
        <dbReference type="PROSITE" id="PS50011"/>
    </source>
</evidence>
<comment type="caution">
    <text evidence="2">The sequence shown here is derived from an EMBL/GenBank/DDBJ whole genome shotgun (WGS) entry which is preliminary data.</text>
</comment>
<dbReference type="InterPro" id="IPR000719">
    <property type="entry name" value="Prot_kinase_dom"/>
</dbReference>
<accession>G9MN71</accession>
<dbReference type="EMBL" id="ABDF02000005">
    <property type="protein sequence ID" value="EHK24163.1"/>
    <property type="molecule type" value="Genomic_DNA"/>
</dbReference>
<dbReference type="HOGENOM" id="CLU_062257_2_0_1"/>
<protein>
    <recommendedName>
        <fullName evidence="1">Protein kinase domain-containing protein</fullName>
    </recommendedName>
</protein>
<proteinExistence type="predicted"/>
<dbReference type="VEuPathDB" id="FungiDB:TRIVIDRAFT_221402"/>
<dbReference type="SUPFAM" id="SSF56112">
    <property type="entry name" value="Protein kinase-like (PK-like)"/>
    <property type="match status" value="1"/>
</dbReference>
<dbReference type="eggNOG" id="ENOG502RZ04">
    <property type="taxonomic scope" value="Eukaryota"/>
</dbReference>
<name>G9MN71_HYPVG</name>
<dbReference type="InParanoid" id="G9MN71"/>
<dbReference type="OrthoDB" id="4885952at2759"/>
<dbReference type="Gene3D" id="1.10.510.10">
    <property type="entry name" value="Transferase(Phosphotransferase) domain 1"/>
    <property type="match status" value="1"/>
</dbReference>
<dbReference type="AlphaFoldDB" id="G9MN71"/>
<dbReference type="GeneID" id="25791553"/>
<keyword evidence="3" id="KW-1185">Reference proteome</keyword>
<dbReference type="PROSITE" id="PS50011">
    <property type="entry name" value="PROTEIN_KINASE_DOM"/>
    <property type="match status" value="1"/>
</dbReference>
<dbReference type="GO" id="GO:0005634">
    <property type="term" value="C:nucleus"/>
    <property type="evidence" value="ECO:0007669"/>
    <property type="project" value="TreeGrafter"/>
</dbReference>
<dbReference type="InterPro" id="IPR011009">
    <property type="entry name" value="Kinase-like_dom_sf"/>
</dbReference>
<evidence type="ECO:0000313" key="3">
    <source>
        <dbReference type="Proteomes" id="UP000007115"/>
    </source>
</evidence>
<gene>
    <name evidence="2" type="ORF">TRIVIDRAFT_221402</name>
</gene>
<dbReference type="GO" id="GO:0004674">
    <property type="term" value="F:protein serine/threonine kinase activity"/>
    <property type="evidence" value="ECO:0007669"/>
    <property type="project" value="TreeGrafter"/>
</dbReference>
<dbReference type="OMA" id="CQPFGKR"/>
<dbReference type="Proteomes" id="UP000007115">
    <property type="component" value="Unassembled WGS sequence"/>
</dbReference>
<sequence>MDLEVTTLTDLCSICEWTIEFNGEQIPQTSFALVDSEENAYHGFKEGMRAQQLTVEIARESLRPIPDEEIYPIFPSTGLTAAPDDCSGRYVKRTAWSTYQELKDTALLPKLMLQEAETMEFLAQNPHPNIVGYYGCRLKRGRIVGLVLETFPLKHDLAVAIQRPDLFKGLISKDRIMTGLRAAVDHLHSIGLAHNDINPANIMLGEGGEPKLIDFGSCQPVGQRLMSCGTPGWCKDMFYTSDPAHDEYGLEVLGPWLEKLISCEE</sequence>
<evidence type="ECO:0000313" key="2">
    <source>
        <dbReference type="EMBL" id="EHK24163.1"/>
    </source>
</evidence>
<dbReference type="PANTHER" id="PTHR44167:SF24">
    <property type="entry name" value="SERINE_THREONINE-PROTEIN KINASE CHK2"/>
    <property type="match status" value="1"/>
</dbReference>
<dbReference type="PANTHER" id="PTHR44167">
    <property type="entry name" value="OVARIAN-SPECIFIC SERINE/THREONINE-PROTEIN KINASE LOK-RELATED"/>
    <property type="match status" value="1"/>
</dbReference>
<feature type="domain" description="Protein kinase" evidence="1">
    <location>
        <begin position="20"/>
        <end position="265"/>
    </location>
</feature>
<dbReference type="Pfam" id="PF00069">
    <property type="entry name" value="Pkinase"/>
    <property type="match status" value="1"/>
</dbReference>
<dbReference type="STRING" id="413071.G9MN71"/>
<reference evidence="2 3" key="1">
    <citation type="journal article" date="2011" name="Genome Biol.">
        <title>Comparative genome sequence analysis underscores mycoparasitism as the ancestral life style of Trichoderma.</title>
        <authorList>
            <person name="Kubicek C.P."/>
            <person name="Herrera-Estrella A."/>
            <person name="Seidl-Seiboth V."/>
            <person name="Martinez D.A."/>
            <person name="Druzhinina I.S."/>
            <person name="Thon M."/>
            <person name="Zeilinger S."/>
            <person name="Casas-Flores S."/>
            <person name="Horwitz B.A."/>
            <person name="Mukherjee P.K."/>
            <person name="Mukherjee M."/>
            <person name="Kredics L."/>
            <person name="Alcaraz L.D."/>
            <person name="Aerts A."/>
            <person name="Antal Z."/>
            <person name="Atanasova L."/>
            <person name="Cervantes-Badillo M.G."/>
            <person name="Challacombe J."/>
            <person name="Chertkov O."/>
            <person name="McCluskey K."/>
            <person name="Coulpier F."/>
            <person name="Deshpande N."/>
            <person name="von Doehren H."/>
            <person name="Ebbole D.J."/>
            <person name="Esquivel-Naranjo E.U."/>
            <person name="Fekete E."/>
            <person name="Flipphi M."/>
            <person name="Glaser F."/>
            <person name="Gomez-Rodriguez E.Y."/>
            <person name="Gruber S."/>
            <person name="Han C."/>
            <person name="Henrissat B."/>
            <person name="Hermosa R."/>
            <person name="Hernandez-Onate M."/>
            <person name="Karaffa L."/>
            <person name="Kosti I."/>
            <person name="Le Crom S."/>
            <person name="Lindquist E."/>
            <person name="Lucas S."/>
            <person name="Luebeck M."/>
            <person name="Luebeck P.S."/>
            <person name="Margeot A."/>
            <person name="Metz B."/>
            <person name="Misra M."/>
            <person name="Nevalainen H."/>
            <person name="Omann M."/>
            <person name="Packer N."/>
            <person name="Perrone G."/>
            <person name="Uresti-Rivera E.E."/>
            <person name="Salamov A."/>
            <person name="Schmoll M."/>
            <person name="Seiboth B."/>
            <person name="Shapiro H."/>
            <person name="Sukno S."/>
            <person name="Tamayo-Ramos J.A."/>
            <person name="Tisch D."/>
            <person name="Wiest A."/>
            <person name="Wilkinson H.H."/>
            <person name="Zhang M."/>
            <person name="Coutinho P.M."/>
            <person name="Kenerley C.M."/>
            <person name="Monte E."/>
            <person name="Baker S.E."/>
            <person name="Grigoriev I.V."/>
        </authorList>
    </citation>
    <scope>NUCLEOTIDE SEQUENCE [LARGE SCALE GENOMIC DNA]</scope>
    <source>
        <strain evidence="3">Gv29-8 / FGSC 10586</strain>
    </source>
</reference>